<keyword evidence="1" id="KW-0472">Membrane</keyword>
<organism evidence="2">
    <name type="scientific">marine sediment metagenome</name>
    <dbReference type="NCBI Taxonomy" id="412755"/>
    <lineage>
        <taxon>unclassified sequences</taxon>
        <taxon>metagenomes</taxon>
        <taxon>ecological metagenomes</taxon>
    </lineage>
</organism>
<evidence type="ECO:0000256" key="1">
    <source>
        <dbReference type="SAM" id="Phobius"/>
    </source>
</evidence>
<dbReference type="EMBL" id="BARS01024668">
    <property type="protein sequence ID" value="GAG10540.1"/>
    <property type="molecule type" value="Genomic_DNA"/>
</dbReference>
<dbReference type="AlphaFoldDB" id="X0UXQ5"/>
<sequence length="49" mass="5681">MRNAVGFLMQFAVLVFLPLLIIWQLEFGFELLWMPSLTVVGIVVFWTGH</sequence>
<comment type="caution">
    <text evidence="2">The sequence shown here is derived from an EMBL/GenBank/DDBJ whole genome shotgun (WGS) entry which is preliminary data.</text>
</comment>
<keyword evidence="1" id="KW-1133">Transmembrane helix</keyword>
<protein>
    <submittedName>
        <fullName evidence="2">Uncharacterized protein</fullName>
    </submittedName>
</protein>
<accession>X0UXQ5</accession>
<reference evidence="2" key="1">
    <citation type="journal article" date="2014" name="Front. Microbiol.">
        <title>High frequency of phylogenetically diverse reductive dehalogenase-homologous genes in deep subseafloor sedimentary metagenomes.</title>
        <authorList>
            <person name="Kawai M."/>
            <person name="Futagami T."/>
            <person name="Toyoda A."/>
            <person name="Takaki Y."/>
            <person name="Nishi S."/>
            <person name="Hori S."/>
            <person name="Arai W."/>
            <person name="Tsubouchi T."/>
            <person name="Morono Y."/>
            <person name="Uchiyama I."/>
            <person name="Ito T."/>
            <person name="Fujiyama A."/>
            <person name="Inagaki F."/>
            <person name="Takami H."/>
        </authorList>
    </citation>
    <scope>NUCLEOTIDE SEQUENCE</scope>
    <source>
        <strain evidence="2">Expedition CK06-06</strain>
    </source>
</reference>
<proteinExistence type="predicted"/>
<evidence type="ECO:0000313" key="2">
    <source>
        <dbReference type="EMBL" id="GAG10540.1"/>
    </source>
</evidence>
<keyword evidence="1" id="KW-0812">Transmembrane</keyword>
<gene>
    <name evidence="2" type="ORF">S01H1_39123</name>
</gene>
<feature type="non-terminal residue" evidence="2">
    <location>
        <position position="49"/>
    </location>
</feature>
<feature type="transmembrane region" description="Helical" evidence="1">
    <location>
        <begin position="7"/>
        <end position="25"/>
    </location>
</feature>
<feature type="transmembrane region" description="Helical" evidence="1">
    <location>
        <begin position="31"/>
        <end position="48"/>
    </location>
</feature>
<name>X0UXQ5_9ZZZZ</name>